<sequence length="330" mass="35223">MPIVNASARRELITATAAIAAAISAYAAAPAYAAAWPEKAIEVVVPYTPGGATDTVTRIVMKKLADRLGQPVIVNNKPGANSTIGTAMVARAKPDGYTFVTVLAAYTVNPHLYKLSYSFDDFQPVSHMADLPLFLFVSKDLPVNSLSELVEYGKKNPEALTYASSGTGSSAHLTGANFGLQAGLKMTHIPYKGSAPILTDLLSNRVSMVFDPILVPMQYVKENKLKVLAVTAAKRWEDEPNIPTMGESGFPGFVMNSWVSLMAPAGTPKDIVERVSTEIAAIVQEADVKKLFNDAGFVPVGGSSAELTELIKKDTAMYGEIVRKAGIKLE</sequence>
<dbReference type="SUPFAM" id="SSF53850">
    <property type="entry name" value="Periplasmic binding protein-like II"/>
    <property type="match status" value="1"/>
</dbReference>
<proteinExistence type="inferred from homology"/>
<dbReference type="Proteomes" id="UP000234328">
    <property type="component" value="Unassembled WGS sequence"/>
</dbReference>
<protein>
    <submittedName>
        <fullName evidence="3">MFS transporter</fullName>
    </submittedName>
</protein>
<organism evidence="3 4">
    <name type="scientific">Pollutimonas nitritireducens</name>
    <dbReference type="NCBI Taxonomy" id="2045209"/>
    <lineage>
        <taxon>Bacteria</taxon>
        <taxon>Pseudomonadati</taxon>
        <taxon>Pseudomonadota</taxon>
        <taxon>Betaproteobacteria</taxon>
        <taxon>Burkholderiales</taxon>
        <taxon>Alcaligenaceae</taxon>
        <taxon>Pollutimonas</taxon>
    </lineage>
</organism>
<dbReference type="OrthoDB" id="8678477at2"/>
<dbReference type="Gene3D" id="3.40.190.150">
    <property type="entry name" value="Bordetella uptake gene, domain 1"/>
    <property type="match status" value="1"/>
</dbReference>
<dbReference type="RefSeq" id="WP_102070643.1">
    <property type="nucleotide sequence ID" value="NZ_PDNV01000008.1"/>
</dbReference>
<name>A0A2N4UEB8_9BURK</name>
<feature type="signal peptide" evidence="2">
    <location>
        <begin position="1"/>
        <end position="33"/>
    </location>
</feature>
<keyword evidence="2" id="KW-0732">Signal</keyword>
<accession>A0A2N4UEB8</accession>
<dbReference type="InterPro" id="IPR006311">
    <property type="entry name" value="TAT_signal"/>
</dbReference>
<evidence type="ECO:0000256" key="1">
    <source>
        <dbReference type="ARBA" id="ARBA00006987"/>
    </source>
</evidence>
<reference evidence="3 4" key="1">
    <citation type="submission" date="2017-10" db="EMBL/GenBank/DDBJ databases">
        <title>Two draft genome sequences of Pusillimonas sp. strains isolated from a nitrate- and radionuclide-contaminated groundwater in Russia.</title>
        <authorList>
            <person name="Grouzdev D.S."/>
            <person name="Tourova T.P."/>
            <person name="Goeva M.A."/>
            <person name="Babich T.L."/>
            <person name="Sokolova D.S."/>
            <person name="Abdullin R."/>
            <person name="Poltaraus A.B."/>
            <person name="Toshchakov S.V."/>
            <person name="Nazina T.N."/>
        </authorList>
    </citation>
    <scope>NUCLEOTIDE SEQUENCE [LARGE SCALE GENOMIC DNA]</scope>
    <source>
        <strain evidence="3 4">JR1/69-2-13</strain>
    </source>
</reference>
<dbReference type="PIRSF" id="PIRSF017082">
    <property type="entry name" value="YflP"/>
    <property type="match status" value="1"/>
</dbReference>
<comment type="similarity">
    <text evidence="1">Belongs to the UPF0065 (bug) family.</text>
</comment>
<evidence type="ECO:0000256" key="2">
    <source>
        <dbReference type="SAM" id="SignalP"/>
    </source>
</evidence>
<dbReference type="InterPro" id="IPR005064">
    <property type="entry name" value="BUG"/>
</dbReference>
<feature type="chain" id="PRO_5014613337" evidence="2">
    <location>
        <begin position="34"/>
        <end position="330"/>
    </location>
</feature>
<gene>
    <name evidence="3" type="ORF">CR155_13960</name>
</gene>
<dbReference type="PROSITE" id="PS51318">
    <property type="entry name" value="TAT"/>
    <property type="match status" value="1"/>
</dbReference>
<evidence type="ECO:0000313" key="3">
    <source>
        <dbReference type="EMBL" id="PLC53372.1"/>
    </source>
</evidence>
<dbReference type="Gene3D" id="3.40.190.10">
    <property type="entry name" value="Periplasmic binding protein-like II"/>
    <property type="match status" value="1"/>
</dbReference>
<dbReference type="Pfam" id="PF03401">
    <property type="entry name" value="TctC"/>
    <property type="match status" value="1"/>
</dbReference>
<dbReference type="AlphaFoldDB" id="A0A2N4UEB8"/>
<dbReference type="PANTHER" id="PTHR42928">
    <property type="entry name" value="TRICARBOXYLATE-BINDING PROTEIN"/>
    <property type="match status" value="1"/>
</dbReference>
<keyword evidence="4" id="KW-1185">Reference proteome</keyword>
<evidence type="ECO:0000313" key="4">
    <source>
        <dbReference type="Proteomes" id="UP000234328"/>
    </source>
</evidence>
<dbReference type="EMBL" id="PDNV01000008">
    <property type="protein sequence ID" value="PLC53372.1"/>
    <property type="molecule type" value="Genomic_DNA"/>
</dbReference>
<dbReference type="InterPro" id="IPR042100">
    <property type="entry name" value="Bug_dom1"/>
</dbReference>
<dbReference type="CDD" id="cd07012">
    <property type="entry name" value="PBP2_Bug_TTT"/>
    <property type="match status" value="1"/>
</dbReference>
<dbReference type="PANTHER" id="PTHR42928:SF5">
    <property type="entry name" value="BLR1237 PROTEIN"/>
    <property type="match status" value="1"/>
</dbReference>
<comment type="caution">
    <text evidence="3">The sequence shown here is derived from an EMBL/GenBank/DDBJ whole genome shotgun (WGS) entry which is preliminary data.</text>
</comment>